<dbReference type="EMBL" id="CADCTV010000340">
    <property type="protein sequence ID" value="CAA9319532.1"/>
    <property type="molecule type" value="Genomic_DNA"/>
</dbReference>
<dbReference type="InterPro" id="IPR032466">
    <property type="entry name" value="Metal_Hydrolase"/>
</dbReference>
<keyword evidence="4" id="KW-0378">Hydrolase</keyword>
<dbReference type="GO" id="GO:0005737">
    <property type="term" value="C:cytoplasm"/>
    <property type="evidence" value="ECO:0007669"/>
    <property type="project" value="TreeGrafter"/>
</dbReference>
<organism evidence="4">
    <name type="scientific">uncultured Gemmatimonadota bacterium</name>
    <dbReference type="NCBI Taxonomy" id="203437"/>
    <lineage>
        <taxon>Bacteria</taxon>
        <taxon>Pseudomonadati</taxon>
        <taxon>Gemmatimonadota</taxon>
        <taxon>environmental samples</taxon>
    </lineage>
</organism>
<gene>
    <name evidence="4" type="ORF">AVDCRST_MAG89-1585</name>
</gene>
<keyword evidence="1" id="KW-0456">Lyase</keyword>
<dbReference type="GO" id="GO:0019748">
    <property type="term" value="P:secondary metabolic process"/>
    <property type="evidence" value="ECO:0007669"/>
    <property type="project" value="TreeGrafter"/>
</dbReference>
<dbReference type="PANTHER" id="PTHR21240:SF28">
    <property type="entry name" value="ISO-OROTATE DECARBOXYLASE (EUROFUNG)"/>
    <property type="match status" value="1"/>
</dbReference>
<feature type="domain" description="Amidohydrolase-related" evidence="3">
    <location>
        <begin position="3"/>
        <end position="239"/>
    </location>
</feature>
<proteinExistence type="predicted"/>
<feature type="region of interest" description="Disordered" evidence="2">
    <location>
        <begin position="244"/>
        <end position="275"/>
    </location>
</feature>
<dbReference type="Pfam" id="PF04909">
    <property type="entry name" value="Amidohydro_2"/>
    <property type="match status" value="1"/>
</dbReference>
<dbReference type="AlphaFoldDB" id="A0A6J4KZA1"/>
<dbReference type="GO" id="GO:0016831">
    <property type="term" value="F:carboxy-lyase activity"/>
    <property type="evidence" value="ECO:0007669"/>
    <property type="project" value="InterPro"/>
</dbReference>
<dbReference type="PANTHER" id="PTHR21240">
    <property type="entry name" value="2-AMINO-3-CARBOXYLMUCONATE-6-SEMIALDEHYDE DECARBOXYLASE"/>
    <property type="match status" value="1"/>
</dbReference>
<reference evidence="4" key="1">
    <citation type="submission" date="2020-02" db="EMBL/GenBank/DDBJ databases">
        <authorList>
            <person name="Meier V. D."/>
        </authorList>
    </citation>
    <scope>NUCLEOTIDE SEQUENCE</scope>
    <source>
        <strain evidence="4">AVDCRST_MAG89</strain>
    </source>
</reference>
<evidence type="ECO:0000313" key="4">
    <source>
        <dbReference type="EMBL" id="CAA9319532.1"/>
    </source>
</evidence>
<protein>
    <submittedName>
        <fullName evidence="4">Amidohydrolase 2</fullName>
    </submittedName>
</protein>
<accession>A0A6J4KZA1</accession>
<dbReference type="GO" id="GO:0016787">
    <property type="term" value="F:hydrolase activity"/>
    <property type="evidence" value="ECO:0007669"/>
    <property type="project" value="UniProtKB-KW"/>
</dbReference>
<sequence length="275" mass="30699">MIIDCHCHAGSGDGLTGPWDTSAPLRDYVRWADEANIRRTVLFAAFHSDYAQANAEVARIVASRPDRFWGFAFVHAERDRGRITELVGTAVSKYGFRGIKLHRHDARITREVCQAARAFRIPVLYDVMGEVPAVELLATEYPDVMFIIPHLGSFADDWRAQMGLIDLLERHANVFTDTSGVRRFDILQKAVRRAGAGKFLFGSDGPWLHPGVELEKVRALHLSPADERKVTSGNLLRLLARRRTQPARLPAPPSAAAAYPARDARDPWEGEAQIP</sequence>
<evidence type="ECO:0000256" key="2">
    <source>
        <dbReference type="SAM" id="MobiDB-lite"/>
    </source>
</evidence>
<dbReference type="InterPro" id="IPR032465">
    <property type="entry name" value="ACMSD"/>
</dbReference>
<evidence type="ECO:0000256" key="1">
    <source>
        <dbReference type="ARBA" id="ARBA00023239"/>
    </source>
</evidence>
<evidence type="ECO:0000259" key="3">
    <source>
        <dbReference type="Pfam" id="PF04909"/>
    </source>
</evidence>
<name>A0A6J4KZA1_9BACT</name>
<dbReference type="Gene3D" id="3.20.20.140">
    <property type="entry name" value="Metal-dependent hydrolases"/>
    <property type="match status" value="1"/>
</dbReference>
<dbReference type="SUPFAM" id="SSF51556">
    <property type="entry name" value="Metallo-dependent hydrolases"/>
    <property type="match status" value="1"/>
</dbReference>
<dbReference type="InterPro" id="IPR006680">
    <property type="entry name" value="Amidohydro-rel"/>
</dbReference>